<gene>
    <name evidence="2" type="ORF">AX774_g5482</name>
</gene>
<evidence type="ECO:0000313" key="3">
    <source>
        <dbReference type="Proteomes" id="UP000188320"/>
    </source>
</evidence>
<protein>
    <recommendedName>
        <fullName evidence="4">BSD domain-containing protein</fullName>
    </recommendedName>
</protein>
<dbReference type="OrthoDB" id="73788at2759"/>
<feature type="region of interest" description="Disordered" evidence="1">
    <location>
        <begin position="1"/>
        <end position="62"/>
    </location>
</feature>
<feature type="region of interest" description="Disordered" evidence="1">
    <location>
        <begin position="466"/>
        <end position="536"/>
    </location>
</feature>
<reference evidence="3" key="1">
    <citation type="submission" date="2017-01" db="EMBL/GenBank/DDBJ databases">
        <authorList>
            <person name="Wang Y."/>
            <person name="White M."/>
            <person name="Kvist S."/>
            <person name="Moncalvo J.-M."/>
        </authorList>
    </citation>
    <scope>NUCLEOTIDE SEQUENCE [LARGE SCALE GENOMIC DNA]</scope>
    <source>
        <strain evidence="3">COL-18-3</strain>
    </source>
</reference>
<evidence type="ECO:0000256" key="1">
    <source>
        <dbReference type="SAM" id="MobiDB-lite"/>
    </source>
</evidence>
<sequence>MEDKGKKIVETKDNKVTTEKNADADIESSGNIAASKTQESKELDTTNNASEEKDQPGKDTIKDEYNVQVGLDNGQNESTPERTTAAVGGSIFGISGFWGQNNQNTQQFNKFVDYFKKGVSLHQQHINHFMLRTIWSEELVLNYKQDVKGLTKLVKSGAKKAAEGINSGIETLKENVKAEMESLEKIGAGEGESGEIVEYDERGIPIVATKDDFVGIDNKISEAVDVVTAKAAGGMDLISGSAKSDTSSVTGTSKAAGELGEQENTFVKDMTSEFSKMVKGFENTFSKEILERSKVGVSSYVKKIGQDIEDFTKKAISIVPPSDLTDIHGFTHQSLKERERLALLYQIEDNEITYLSDPSVSKKELDSYSSSKNADTNEDKPYQLEVYSEDVSKLFKTFVDSYKHDDYTKKINTLIENNKAVARYYKELVPTKLRERLRSLVTNAIEESNDDEFDWEMDDEAVPEGKATLAESGTQGDEDFEKINKSDSGAPSNNETSPVDTKNTTVSQNKDATKKDDHKKQADSKDLSADDWDSWE</sequence>
<dbReference type="EMBL" id="LSSK01000993">
    <property type="protein sequence ID" value="OMH81068.1"/>
    <property type="molecule type" value="Genomic_DNA"/>
</dbReference>
<evidence type="ECO:0008006" key="4">
    <source>
        <dbReference type="Google" id="ProtNLM"/>
    </source>
</evidence>
<feature type="compositionally biased region" description="Basic and acidic residues" evidence="1">
    <location>
        <begin position="511"/>
        <end position="528"/>
    </location>
</feature>
<accession>A0A1R1PJD4</accession>
<dbReference type="Proteomes" id="UP000188320">
    <property type="component" value="Unassembled WGS sequence"/>
</dbReference>
<feature type="compositionally biased region" description="Polar residues" evidence="1">
    <location>
        <begin position="28"/>
        <end position="37"/>
    </location>
</feature>
<proteinExistence type="predicted"/>
<evidence type="ECO:0000313" key="2">
    <source>
        <dbReference type="EMBL" id="OMH81068.1"/>
    </source>
</evidence>
<feature type="compositionally biased region" description="Basic and acidic residues" evidence="1">
    <location>
        <begin position="1"/>
        <end position="23"/>
    </location>
</feature>
<feature type="compositionally biased region" description="Polar residues" evidence="1">
    <location>
        <begin position="486"/>
        <end position="510"/>
    </location>
</feature>
<keyword evidence="3" id="KW-1185">Reference proteome</keyword>
<comment type="caution">
    <text evidence="2">The sequence shown here is derived from an EMBL/GenBank/DDBJ whole genome shotgun (WGS) entry which is preliminary data.</text>
</comment>
<feature type="compositionally biased region" description="Basic and acidic residues" evidence="1">
    <location>
        <begin position="38"/>
        <end position="62"/>
    </location>
</feature>
<dbReference type="AlphaFoldDB" id="A0A1R1PJD4"/>
<name>A0A1R1PJD4_ZANCU</name>
<organism evidence="2 3">
    <name type="scientific">Zancudomyces culisetae</name>
    <name type="common">Gut fungus</name>
    <name type="synonym">Smittium culisetae</name>
    <dbReference type="NCBI Taxonomy" id="1213189"/>
    <lineage>
        <taxon>Eukaryota</taxon>
        <taxon>Fungi</taxon>
        <taxon>Fungi incertae sedis</taxon>
        <taxon>Zoopagomycota</taxon>
        <taxon>Kickxellomycotina</taxon>
        <taxon>Harpellomycetes</taxon>
        <taxon>Harpellales</taxon>
        <taxon>Legeriomycetaceae</taxon>
        <taxon>Zancudomyces</taxon>
    </lineage>
</organism>